<gene>
    <name evidence="1" type="ORF">FJM67_16565</name>
</gene>
<sequence length="836" mass="93288">MRIEQAVYGEVSGRGHGLRTSSMKNSELAKSLASHLDLPDSIPLGISNWSPFVRGFPIDDQYVIARTFLDPSASRSGMVLTHALIIRIEEIAHIEDFAFLFECLFSSADEFPDNLSPLMLVPSLCKSSPDTELIAAANALSDPAGRTAIWLGVTGFEELVCSLWKNLWPDLRRTFSFRLSFSPKDIVDDPKPSIVCSPEKLQSLWINQNLINQNSALPMSEIARILCGHADVTPILKLANSLEIKLDSLTMLARLERLNALLSDNFDVDCLLGALRLTEGLSKNPELGKKLKTSLISKISALISKATLKQLLVMRNLTLVGFNDTKEMWNAVENRVCNLDFGEVNDDDLSSLFIYSVNPDLAIYDWRESIQAALKTVAHKKPSSLFRGIWRCVPLANDAFSAAISILPKTDDIESELVLAIPNKLSPPKTSALLTPLLKKQWIVAHGAVLGSVLSPLEAVEQQIQIDTDSSKDSGIRAALRFATPAQVLAYAVKFKDSRLIEWASELAVNHPEILHDILCKDIIEQQVWRLSIEKKPTRWNSPSDPINARDTLLVMLENGSPIDNRLLEVLANTPLANLYEAPDRENLWKLLPARTCDRYLQATVFGWVESAEQSTSEEQLEAELEQAIVSSTALAQALAKPTISITTRVSMISSLPSFKEENFISWAGDLLNTVRPIQHSEAEQLGRLMFSRRWKAAVRHLASHHAPYRTDLKPCLTICNEFLDWYTAWRLGISKPSASDKWSALERLVCDLYPNGPDTDELWSRAGGNNWDLLNQSQSGLTRWHSALNKIRSGGSLKSKKLMETMLDDFPENEELKFFSNDSDILGISRSKLPW</sequence>
<dbReference type="Pfam" id="PF20012">
    <property type="entry name" value="GAP1-N1"/>
    <property type="match status" value="1"/>
</dbReference>
<comment type="caution">
    <text evidence="1">The sequence shown here is derived from an EMBL/GenBank/DDBJ whole genome shotgun (WGS) entry which is preliminary data.</text>
</comment>
<evidence type="ECO:0000313" key="1">
    <source>
        <dbReference type="EMBL" id="TPE45117.1"/>
    </source>
</evidence>
<dbReference type="AlphaFoldDB" id="A0A501WDZ8"/>
<accession>A0A501WDZ8</accession>
<dbReference type="EMBL" id="VFRR01000070">
    <property type="protein sequence ID" value="TPE45117.1"/>
    <property type="molecule type" value="Genomic_DNA"/>
</dbReference>
<organism evidence="1 2">
    <name type="scientific">Maribrevibacterium harenarium</name>
    <dbReference type="NCBI Taxonomy" id="2589817"/>
    <lineage>
        <taxon>Bacteria</taxon>
        <taxon>Pseudomonadati</taxon>
        <taxon>Pseudomonadota</taxon>
        <taxon>Gammaproteobacteria</taxon>
        <taxon>Oceanospirillales</taxon>
        <taxon>Oceanospirillaceae</taxon>
        <taxon>Maribrevibacterium</taxon>
    </lineage>
</organism>
<protein>
    <submittedName>
        <fullName evidence="1">Uncharacterized protein</fullName>
    </submittedName>
</protein>
<keyword evidence="2" id="KW-1185">Reference proteome</keyword>
<evidence type="ECO:0000313" key="2">
    <source>
        <dbReference type="Proteomes" id="UP000315901"/>
    </source>
</evidence>
<dbReference type="Proteomes" id="UP000315901">
    <property type="component" value="Unassembled WGS sequence"/>
</dbReference>
<name>A0A501WDZ8_9GAMM</name>
<reference evidence="1 2" key="1">
    <citation type="submission" date="2019-06" db="EMBL/GenBank/DDBJ databases">
        <title>A novel bacterium of genus Marinomonas, isolated from coastal sand.</title>
        <authorList>
            <person name="Huang H."/>
            <person name="Mo K."/>
            <person name="Hu Y."/>
        </authorList>
    </citation>
    <scope>NUCLEOTIDE SEQUENCE [LARGE SCALE GENOMIC DNA]</scope>
    <source>
        <strain evidence="1 2">HB171799</strain>
    </source>
</reference>
<proteinExistence type="predicted"/>
<dbReference type="RefSeq" id="WP_140591695.1">
    <property type="nucleotide sequence ID" value="NZ_VFRR01000070.1"/>
</dbReference>
<dbReference type="OrthoDB" id="252376at2"/>